<protein>
    <submittedName>
        <fullName evidence="3">Acyl-CoA synthetase (AMP-forming)/AMP-acid ligase II</fullName>
    </submittedName>
</protein>
<dbReference type="GO" id="GO:0016874">
    <property type="term" value="F:ligase activity"/>
    <property type="evidence" value="ECO:0007669"/>
    <property type="project" value="UniProtKB-KW"/>
</dbReference>
<dbReference type="PANTHER" id="PTHR43767">
    <property type="entry name" value="LONG-CHAIN-FATTY-ACID--COA LIGASE"/>
    <property type="match status" value="1"/>
</dbReference>
<dbReference type="EMBL" id="FMZK01000019">
    <property type="protein sequence ID" value="SDE15877.1"/>
    <property type="molecule type" value="Genomic_DNA"/>
</dbReference>
<feature type="domain" description="AMP-dependent synthetase/ligase" evidence="2">
    <location>
        <begin position="24"/>
        <end position="341"/>
    </location>
</feature>
<dbReference type="AlphaFoldDB" id="A0A1G7AN38"/>
<feature type="compositionally biased region" description="Basic and acidic residues" evidence="1">
    <location>
        <begin position="467"/>
        <end position="481"/>
    </location>
</feature>
<keyword evidence="4" id="KW-1185">Reference proteome</keyword>
<dbReference type="PROSITE" id="PS00455">
    <property type="entry name" value="AMP_BINDING"/>
    <property type="match status" value="1"/>
</dbReference>
<dbReference type="Gene3D" id="3.30.300.30">
    <property type="match status" value="1"/>
</dbReference>
<dbReference type="CDD" id="cd04433">
    <property type="entry name" value="AFD_class_I"/>
    <property type="match status" value="1"/>
</dbReference>
<dbReference type="InterPro" id="IPR042099">
    <property type="entry name" value="ANL_N_sf"/>
</dbReference>
<dbReference type="InterPro" id="IPR050237">
    <property type="entry name" value="ATP-dep_AMP-bd_enzyme"/>
</dbReference>
<feature type="region of interest" description="Disordered" evidence="1">
    <location>
        <begin position="460"/>
        <end position="481"/>
    </location>
</feature>
<dbReference type="RefSeq" id="WP_079170788.1">
    <property type="nucleotide sequence ID" value="NZ_FMZK01000019.1"/>
</dbReference>
<organism evidence="3 4">
    <name type="scientific">Streptomyces prasinopilosus</name>
    <dbReference type="NCBI Taxonomy" id="67344"/>
    <lineage>
        <taxon>Bacteria</taxon>
        <taxon>Bacillati</taxon>
        <taxon>Actinomycetota</taxon>
        <taxon>Actinomycetes</taxon>
        <taxon>Kitasatosporales</taxon>
        <taxon>Streptomycetaceae</taxon>
        <taxon>Streptomyces</taxon>
    </lineage>
</organism>
<dbReference type="InterPro" id="IPR000873">
    <property type="entry name" value="AMP-dep_synth/lig_dom"/>
</dbReference>
<evidence type="ECO:0000313" key="3">
    <source>
        <dbReference type="EMBL" id="SDE15877.1"/>
    </source>
</evidence>
<evidence type="ECO:0000259" key="2">
    <source>
        <dbReference type="Pfam" id="PF00501"/>
    </source>
</evidence>
<dbReference type="PANTHER" id="PTHR43767:SF10">
    <property type="entry name" value="SURFACTIN SYNTHASE SUBUNIT 1"/>
    <property type="match status" value="1"/>
</dbReference>
<gene>
    <name evidence="3" type="ORF">SAMN05216505_1199</name>
</gene>
<dbReference type="Gene3D" id="3.40.50.12780">
    <property type="entry name" value="N-terminal domain of ligase-like"/>
    <property type="match status" value="1"/>
</dbReference>
<dbReference type="Pfam" id="PF00501">
    <property type="entry name" value="AMP-binding"/>
    <property type="match status" value="1"/>
</dbReference>
<dbReference type="InterPro" id="IPR045851">
    <property type="entry name" value="AMP-bd_C_sf"/>
</dbReference>
<sequence>MSRLDAAAGSATALLARPGSEDSATAAALSAAGVRPHHRVALYADNSAAYLRVLLGLMHLSAGIVLIDRGRSARSAEHTAVQAGADWLIQDSGSLPDGPVPLLDLDTLTADHDAGPGRWDGRGNAPLGLDAWERRGDALITCSSGSTGEPKMIVRSGASVLANTRRSARRMGYRESDVLAPLLPFSHQYGFSLVLLAWMARCSLLLTPYRRLDRALRLLGEHGATAVDATPSTYRSMLRLLDRRPDLVRRTHPVRMWCVGGAPLDDRLALDFRTAMGAPLLDGYGTSELGNIALAAPEDPELCLPLDGVEVAVRDERGRDLPAGRPGEVWVRTPDVMSGYLPAGGGPPAPLEPGDYRTHDLGVLDGRGSLRVLGRMSALTRHGYTLYPAHLARKAEQCGRPVHVVPVEDERGGARLVYLVEDPGRGSSSAWHTRFAQVLEHYELPNQIVVMDSFPVTGKGKTDLPSLEERARREFDQGRRA</sequence>
<reference evidence="4" key="1">
    <citation type="submission" date="2016-10" db="EMBL/GenBank/DDBJ databases">
        <authorList>
            <person name="Varghese N."/>
            <person name="Submissions S."/>
        </authorList>
    </citation>
    <scope>NUCLEOTIDE SEQUENCE [LARGE SCALE GENOMIC DNA]</scope>
    <source>
        <strain evidence="4">CGMCC 4.3504</strain>
    </source>
</reference>
<accession>A0A1G7AN38</accession>
<name>A0A1G7AN38_9ACTN</name>
<evidence type="ECO:0000313" key="4">
    <source>
        <dbReference type="Proteomes" id="UP000182100"/>
    </source>
</evidence>
<dbReference type="STRING" id="67344.SAMN05216505_1199"/>
<proteinExistence type="predicted"/>
<dbReference type="SUPFAM" id="SSF56801">
    <property type="entry name" value="Acetyl-CoA synthetase-like"/>
    <property type="match status" value="1"/>
</dbReference>
<dbReference type="Proteomes" id="UP000182100">
    <property type="component" value="Unassembled WGS sequence"/>
</dbReference>
<keyword evidence="3" id="KW-0436">Ligase</keyword>
<evidence type="ECO:0000256" key="1">
    <source>
        <dbReference type="SAM" id="MobiDB-lite"/>
    </source>
</evidence>
<dbReference type="InterPro" id="IPR020845">
    <property type="entry name" value="AMP-binding_CS"/>
</dbReference>